<accession>A0A1U9LGK0</accession>
<evidence type="ECO:0000256" key="4">
    <source>
        <dbReference type="ARBA" id="ARBA00023002"/>
    </source>
</evidence>
<dbReference type="NCBIfam" id="TIGR02435">
    <property type="entry name" value="CobG"/>
    <property type="match status" value="1"/>
</dbReference>
<dbReference type="AlphaFoldDB" id="A0A1U9LGK0"/>
<dbReference type="Proteomes" id="UP000189055">
    <property type="component" value="Chromosome"/>
</dbReference>
<evidence type="ECO:0000256" key="5">
    <source>
        <dbReference type="ARBA" id="ARBA00023004"/>
    </source>
</evidence>
<dbReference type="EMBL" id="CP014687">
    <property type="protein sequence ID" value="AQT05499.1"/>
    <property type="molecule type" value="Genomic_DNA"/>
</dbReference>
<sequence>MSAAFSAPVVKGWCPGLFAPMQAADGWLVRVRPPLGRITAAQAHLLANVAEQDGNGQISLTNRGNVQLRGFAPEAARAFPQRMIAAGLGQADPDAERRLALQVSPLAGVDPACAGETMLCAEALRAGLIGSPALSALPDKFGFCVDGGGFFPVGSLQADIMLQAVQNPASERGGWRVVCGEARSEPQGLSEAVQTALALAGTFIKCREAMRPLRVPAVGQRLFAEIGGAWAPLVRTERQHGRALVQRAGPLTGHLYAVAAPLGRLTAATLRACADVAQTGDGILRMTPWGSLIFGGLKKMPEISGVVMHPNDPRLRVYACIGASGCGQASADTGRLALQLAPFLSEGMEMHVSGCAKGCAHPGRATVTLVAGAEGYGVIRNGRAGDQPLCVVPECDGAKVVRQVLSEGDVKNAAL</sequence>
<dbReference type="InterPro" id="IPR005117">
    <property type="entry name" value="NiRdtase/SiRdtase_haem-b_fer"/>
</dbReference>
<dbReference type="PANTHER" id="PTHR32439:SF9">
    <property type="entry name" value="BLR3264 PROTEIN"/>
    <property type="match status" value="1"/>
</dbReference>
<evidence type="ECO:0000256" key="6">
    <source>
        <dbReference type="ARBA" id="ARBA00023014"/>
    </source>
</evidence>
<dbReference type="Gene3D" id="3.90.480.10">
    <property type="entry name" value="Sulfite Reductase Hemoprotein,Domain 2"/>
    <property type="match status" value="1"/>
</dbReference>
<feature type="domain" description="Nitrite/Sulfite reductase ferredoxin-like" evidence="7">
    <location>
        <begin position="25"/>
        <end position="78"/>
    </location>
</feature>
<dbReference type="KEGG" id="aper:A0U91_12270"/>
<feature type="domain" description="Nitrite/Sulfite reductase ferredoxin-like" evidence="7">
    <location>
        <begin position="257"/>
        <end position="299"/>
    </location>
</feature>
<evidence type="ECO:0000256" key="1">
    <source>
        <dbReference type="ARBA" id="ARBA00022485"/>
    </source>
</evidence>
<dbReference type="InterPro" id="IPR012798">
    <property type="entry name" value="Cbl_synth_CobG-like"/>
</dbReference>
<dbReference type="PANTHER" id="PTHR32439">
    <property type="entry name" value="FERREDOXIN--NITRITE REDUCTASE, CHLOROPLASTIC"/>
    <property type="match status" value="1"/>
</dbReference>
<dbReference type="InterPro" id="IPR045854">
    <property type="entry name" value="NO2/SO3_Rdtase_4Fe4S_sf"/>
</dbReference>
<dbReference type="InterPro" id="IPR051329">
    <property type="entry name" value="NIR_SIR_4Fe-4S"/>
</dbReference>
<dbReference type="SUPFAM" id="SSF56014">
    <property type="entry name" value="Nitrite and sulphite reductase 4Fe-4S domain-like"/>
    <property type="match status" value="1"/>
</dbReference>
<name>A0A1U9LGK0_9PROT</name>
<evidence type="ECO:0000256" key="3">
    <source>
        <dbReference type="ARBA" id="ARBA00022723"/>
    </source>
</evidence>
<keyword evidence="6" id="KW-0411">Iron-sulfur</keyword>
<dbReference type="Pfam" id="PF03460">
    <property type="entry name" value="NIR_SIR_ferr"/>
    <property type="match status" value="2"/>
</dbReference>
<dbReference type="RefSeq" id="WP_077931270.1">
    <property type="nucleotide sequence ID" value="NZ_CP014687.1"/>
</dbReference>
<keyword evidence="3" id="KW-0479">Metal-binding</keyword>
<dbReference type="Gene3D" id="3.30.413.10">
    <property type="entry name" value="Sulfite Reductase Hemoprotein, domain 1"/>
    <property type="match status" value="2"/>
</dbReference>
<dbReference type="GO" id="GO:0051539">
    <property type="term" value="F:4 iron, 4 sulfur cluster binding"/>
    <property type="evidence" value="ECO:0007669"/>
    <property type="project" value="UniProtKB-KW"/>
</dbReference>
<evidence type="ECO:0000313" key="9">
    <source>
        <dbReference type="Proteomes" id="UP000189055"/>
    </source>
</evidence>
<dbReference type="GO" id="GO:0016491">
    <property type="term" value="F:oxidoreductase activity"/>
    <property type="evidence" value="ECO:0007669"/>
    <property type="project" value="UniProtKB-KW"/>
</dbReference>
<protein>
    <recommendedName>
        <fullName evidence="7">Nitrite/Sulfite reductase ferredoxin-like domain-containing protein</fullName>
    </recommendedName>
</protein>
<dbReference type="SUPFAM" id="SSF55124">
    <property type="entry name" value="Nitrite/Sulfite reductase N-terminal domain-like"/>
    <property type="match status" value="2"/>
</dbReference>
<dbReference type="STRING" id="1076596.A0U91_12270"/>
<dbReference type="GO" id="GO:0046872">
    <property type="term" value="F:metal ion binding"/>
    <property type="evidence" value="ECO:0007669"/>
    <property type="project" value="UniProtKB-KW"/>
</dbReference>
<keyword evidence="1" id="KW-0004">4Fe-4S</keyword>
<organism evidence="8 9">
    <name type="scientific">Acetobacter persici</name>
    <dbReference type="NCBI Taxonomy" id="1076596"/>
    <lineage>
        <taxon>Bacteria</taxon>
        <taxon>Pseudomonadati</taxon>
        <taxon>Pseudomonadota</taxon>
        <taxon>Alphaproteobacteria</taxon>
        <taxon>Acetobacterales</taxon>
        <taxon>Acetobacteraceae</taxon>
        <taxon>Acetobacter</taxon>
    </lineage>
</organism>
<evidence type="ECO:0000256" key="2">
    <source>
        <dbReference type="ARBA" id="ARBA00022617"/>
    </source>
</evidence>
<keyword evidence="2" id="KW-0349">Heme</keyword>
<keyword evidence="5" id="KW-0408">Iron</keyword>
<gene>
    <name evidence="8" type="ORF">A0U91_12270</name>
</gene>
<proteinExistence type="predicted"/>
<keyword evidence="4" id="KW-0560">Oxidoreductase</keyword>
<dbReference type="InterPro" id="IPR036136">
    <property type="entry name" value="Nit/Sulf_reduc_fer-like_dom_sf"/>
</dbReference>
<evidence type="ECO:0000313" key="8">
    <source>
        <dbReference type="EMBL" id="AQT05499.1"/>
    </source>
</evidence>
<reference evidence="8 9" key="1">
    <citation type="submission" date="2016-03" db="EMBL/GenBank/DDBJ databases">
        <title>Acetic acid bacteria sequencing.</title>
        <authorList>
            <person name="Brandt J."/>
            <person name="Jakob F."/>
            <person name="Vogel R.F."/>
        </authorList>
    </citation>
    <scope>NUCLEOTIDE SEQUENCE [LARGE SCALE GENOMIC DNA]</scope>
    <source>
        <strain evidence="8 9">TMW2.1084</strain>
    </source>
</reference>
<evidence type="ECO:0000259" key="7">
    <source>
        <dbReference type="Pfam" id="PF03460"/>
    </source>
</evidence>